<feature type="compositionally biased region" description="Low complexity" evidence="1">
    <location>
        <begin position="201"/>
        <end position="223"/>
    </location>
</feature>
<feature type="region of interest" description="Disordered" evidence="1">
    <location>
        <begin position="342"/>
        <end position="372"/>
    </location>
</feature>
<keyword evidence="3" id="KW-1185">Reference proteome</keyword>
<dbReference type="RefSeq" id="YP_009345953.1">
    <property type="nucleotide sequence ID" value="NC_033829.1"/>
</dbReference>
<feature type="compositionally biased region" description="Polar residues" evidence="1">
    <location>
        <begin position="342"/>
        <end position="369"/>
    </location>
</feature>
<dbReference type="KEGG" id="vg:31079560"/>
<feature type="region of interest" description="Disordered" evidence="1">
    <location>
        <begin position="874"/>
        <end position="910"/>
    </location>
</feature>
<feature type="compositionally biased region" description="Polar residues" evidence="1">
    <location>
        <begin position="275"/>
        <end position="285"/>
    </location>
</feature>
<dbReference type="EMBL" id="KX130344">
    <property type="protein sequence ID" value="AQN78615.1"/>
    <property type="molecule type" value="Genomic_DNA"/>
</dbReference>
<proteinExistence type="predicted"/>
<feature type="region of interest" description="Disordered" evidence="1">
    <location>
        <begin position="258"/>
        <end position="289"/>
    </location>
</feature>
<evidence type="ECO:0000256" key="1">
    <source>
        <dbReference type="SAM" id="MobiDB-lite"/>
    </source>
</evidence>
<dbReference type="GeneID" id="31079560"/>
<feature type="compositionally biased region" description="Polar residues" evidence="1">
    <location>
        <begin position="885"/>
        <end position="895"/>
    </location>
</feature>
<name>A0A1S5VG39_9VIRU</name>
<dbReference type="Proteomes" id="UP000204438">
    <property type="component" value="Segment"/>
</dbReference>
<evidence type="ECO:0000313" key="3">
    <source>
        <dbReference type="Proteomes" id="UP000204438"/>
    </source>
</evidence>
<accession>A0A1S5VG39</accession>
<protein>
    <submittedName>
        <fullName evidence="2">Uncharacterized protein</fullName>
    </submittedName>
</protein>
<feature type="region of interest" description="Disordered" evidence="1">
    <location>
        <begin position="201"/>
        <end position="230"/>
    </location>
</feature>
<reference evidence="3" key="1">
    <citation type="submission" date="2016-04" db="EMBL/GenBank/DDBJ databases">
        <title>The complete genome of Kallithea virus.</title>
        <authorList>
            <consortium name="DrosEU Consortium"/>
            <person name="Obbard D.J."/>
            <person name="Serga S."/>
            <person name="Kozeretska I."/>
            <person name="Waldron F.M."/>
            <person name="Webster C.L."/>
            <person name="Staubach F."/>
        </authorList>
    </citation>
    <scope>NUCLEOTIDE SEQUENCE [LARGE SCALE GENOMIC DNA]</scope>
</reference>
<sequence length="1003" mass="111677">MRVYRPTMKRLCILVFIIITLRHSFCLGNTLPNDLPNNHGIASKDHTQMKEAVKAISQLCNNIHCVSTECFARIPYNRMSACMQKVLHENSKLAYADTDIEQVVNEFKEKHAKREPHHQVANAEKRSHVKFERMPETIESQPRTNNNETSLLPIITNSTKVSLLTKPSQSSHLPSQTTQSLEKTTHIQNPTSTTITTTTTIKTTTKTPPTSDLVTTPTTATTKNHTKTHKIKARKGVEFVVNDTPLVQNPTTQIVITPTKKHRSKSGKNVESIDRSTSTLSNPSSEPIKAKESLVETIPVQNNAQTSKSLTLPTSVTSISNIKSDVTKTLINVKLTNLSSVNQNSKSQTSPNESTVSNSNIAKNESSSKPLIELIPKTTLSNKPLITSTTRKPTKTFESQIITSTTATIPTSTKTTIIPKTSNIVSNSLPIRLRSEKIATTVSKVELTKNSKVELKTPSNIEPKTPSTVESKISKILLKTPSNIEPKIPSKVESKTFSNVEPKVPSKVEPRISNIIVKTHSKVEPKTFSNVEPKVPSKVEPKISNIIVKTPSKVEPKISNIIVKTPSNVLPPSTSVRPIIMASPIYDVPKPIGGVITKPNYPIYDVPKPNPSFVVKKPIIHTLPFQPISQKPPIAIKPKISNTDSEKSITILKSTTTANQRAAIVNVETSSTNPIKTSTNANVMNVIKPTIHNNKKSTVMTSPLKLENEILKIQPNKIITTTLKPTPTKPTNIITLKTTSTSEKPTETTTKLTLIKKINTNTVTATRPTTTPETTTKIMETTVKPTIKTSIIDRKQFTMPTIIEQPTTSPKPFNAITQNITKRPQMSSWPQQKIKNDNQLELIDRQNTKLSFNTLQNPINTNIIDKFEHIISQTSQQRNNKQDANDANTRNSTIPNRKRPLTITTPSSQTPKPLISFSYLPFPPENVVQYLPEHPIEQKRQMPSKDRESHPERFVETKTNNLPPRNIANRQHDIDPEYNYYITPKTQHRFDIARPTVVSIFPP</sequence>
<organism evidence="2 3">
    <name type="scientific">Kallithea virus</name>
    <dbReference type="NCBI Taxonomy" id="1654582"/>
    <lineage>
        <taxon>Viruses</taxon>
        <taxon>Viruses incertae sedis</taxon>
        <taxon>Naldaviricetes</taxon>
        <taxon>Lefavirales</taxon>
        <taxon>Nudiviridae</taxon>
        <taxon>Alphanudivirus</taxon>
        <taxon>Alphanudivirus dromelanogasteris</taxon>
    </lineage>
</organism>
<evidence type="ECO:0000313" key="2">
    <source>
        <dbReference type="EMBL" id="AQN78615.1"/>
    </source>
</evidence>